<feature type="non-terminal residue" evidence="14">
    <location>
        <position position="372"/>
    </location>
</feature>
<evidence type="ECO:0000256" key="5">
    <source>
        <dbReference type="ARBA" id="ARBA00022833"/>
    </source>
</evidence>
<evidence type="ECO:0000256" key="6">
    <source>
        <dbReference type="ARBA" id="ARBA00023015"/>
    </source>
</evidence>
<comment type="subcellular location">
    <subcellularLocation>
        <location evidence="1">Nucleus</location>
    </subcellularLocation>
</comment>
<feature type="domain" description="GATA-type" evidence="13">
    <location>
        <begin position="321"/>
        <end position="372"/>
    </location>
</feature>
<dbReference type="PROSITE" id="PS50114">
    <property type="entry name" value="GATA_ZN_FINGER_2"/>
    <property type="match status" value="2"/>
</dbReference>
<evidence type="ECO:0000256" key="12">
    <source>
        <dbReference type="SAM" id="MobiDB-lite"/>
    </source>
</evidence>
<evidence type="ECO:0000313" key="14">
    <source>
        <dbReference type="EMBL" id="ABV25957.1"/>
    </source>
</evidence>
<dbReference type="GO" id="GO:0000981">
    <property type="term" value="F:DNA-binding transcription factor activity, RNA polymerase II-specific"/>
    <property type="evidence" value="ECO:0007669"/>
    <property type="project" value="InterPro"/>
</dbReference>
<dbReference type="InterPro" id="IPR000679">
    <property type="entry name" value="Znf_GATA"/>
</dbReference>
<dbReference type="InterPro" id="IPR013088">
    <property type="entry name" value="Znf_NHR/GATA"/>
</dbReference>
<keyword evidence="9" id="KW-0804">Transcription</keyword>
<feature type="zinc finger region" description="GATA-type 1" evidence="11">
    <location>
        <begin position="273"/>
        <end position="297"/>
    </location>
</feature>
<dbReference type="EMBL" id="EF651791">
    <property type="protein sequence ID" value="ABV25957.1"/>
    <property type="molecule type" value="mRNA"/>
</dbReference>
<feature type="domain" description="GATA-type" evidence="13">
    <location>
        <begin position="267"/>
        <end position="321"/>
    </location>
</feature>
<evidence type="ECO:0000256" key="4">
    <source>
        <dbReference type="ARBA" id="ARBA00022771"/>
    </source>
</evidence>
<organism evidence="14">
    <name type="scientific">Capitella teleta</name>
    <name type="common">Polychaete worm</name>
    <dbReference type="NCBI Taxonomy" id="283909"/>
    <lineage>
        <taxon>Eukaryota</taxon>
        <taxon>Metazoa</taxon>
        <taxon>Spiralia</taxon>
        <taxon>Lophotrochozoa</taxon>
        <taxon>Annelida</taxon>
        <taxon>Polychaeta</taxon>
        <taxon>Sedentaria</taxon>
        <taxon>Scolecida</taxon>
        <taxon>Capitellidae</taxon>
        <taxon>Capitella</taxon>
    </lineage>
</organism>
<dbReference type="InterPro" id="IPR039355">
    <property type="entry name" value="Transcription_factor_GATA"/>
</dbReference>
<keyword evidence="5 11" id="KW-0862">Zinc</keyword>
<evidence type="ECO:0000256" key="8">
    <source>
        <dbReference type="ARBA" id="ARBA00023159"/>
    </source>
</evidence>
<dbReference type="GO" id="GO:0000978">
    <property type="term" value="F:RNA polymerase II cis-regulatory region sequence-specific DNA binding"/>
    <property type="evidence" value="ECO:0007669"/>
    <property type="project" value="TreeGrafter"/>
</dbReference>
<protein>
    <submittedName>
        <fullName evidence="14">GATA-binding transcription factor A1</fullName>
    </submittedName>
</protein>
<feature type="compositionally biased region" description="Low complexity" evidence="12">
    <location>
        <begin position="119"/>
        <end position="156"/>
    </location>
</feature>
<dbReference type="Gene3D" id="3.30.50.10">
    <property type="entry name" value="Erythroid Transcription Factor GATA-1, subunit A"/>
    <property type="match status" value="2"/>
</dbReference>
<dbReference type="PROSITE" id="PS00344">
    <property type="entry name" value="GATA_ZN_FINGER_1"/>
    <property type="match status" value="2"/>
</dbReference>
<dbReference type="PANTHER" id="PTHR10071">
    <property type="entry name" value="TRANSCRIPTION FACTOR GATA FAMILY MEMBER"/>
    <property type="match status" value="1"/>
</dbReference>
<dbReference type="InterPro" id="IPR016374">
    <property type="entry name" value="TF_GATA-2/3"/>
</dbReference>
<evidence type="ECO:0000256" key="3">
    <source>
        <dbReference type="ARBA" id="ARBA00022737"/>
    </source>
</evidence>
<dbReference type="GO" id="GO:0000122">
    <property type="term" value="P:negative regulation of transcription by RNA polymerase II"/>
    <property type="evidence" value="ECO:0007669"/>
    <property type="project" value="TreeGrafter"/>
</dbReference>
<evidence type="ECO:0000256" key="11">
    <source>
        <dbReference type="PIRSR" id="PIRSR003027-1"/>
    </source>
</evidence>
<dbReference type="SUPFAM" id="SSF57716">
    <property type="entry name" value="Glucocorticoid receptor-like (DNA-binding domain)"/>
    <property type="match status" value="2"/>
</dbReference>
<dbReference type="FunFam" id="3.30.50.10:FF:000001">
    <property type="entry name" value="GATA transcription factor (GATAd)"/>
    <property type="match status" value="1"/>
</dbReference>
<reference evidence="14" key="1">
    <citation type="journal article" date="2008" name="Evol. Dev.">
        <title>Developmental expression of foxA and gata genes during gut formation in the polychaete annelid, Capitella sp. I.</title>
        <authorList>
            <person name="Boyle M.J."/>
            <person name="Seaver E.C."/>
        </authorList>
    </citation>
    <scope>NUCLEOTIDE SEQUENCE</scope>
</reference>
<dbReference type="Pfam" id="PF00320">
    <property type="entry name" value="GATA"/>
    <property type="match status" value="2"/>
</dbReference>
<sequence length="372" mass="39698">MDTDHHQAAWLRHDASSAAALAGLSSDGLPDAGPGGAAPGSCMTSPDMFFHSSMDNNANHTGYYSSHSRAMYRSSPSVVSSQVCRPPHSWHTPLHPWIGSNGAEGKQHMMAAHSGWMSPFASSSSTSTSSVKQPSSGGSSSLLQAASSSTSALFSFPPTPPKDSTPDMHGNNMQQQQPQQQHSGEFSPAGSKEGKTSSDHQQGSLASMQDLSVATSSCYGNTPSHPMPTYPYMHATGADYGPSPLFHPANVFKAASLARVRTKSRSSSEGRECVNCGATSTPLWRRDGTGHYLCNACGLYHKMSGQNRPLIKPKRRLSAARRAGTNCANCGTTTTTLWRRNHNGDPVCNACGLYYKLHNVNRPLTMKKEGIQ</sequence>
<feature type="region of interest" description="Disordered" evidence="12">
    <location>
        <begin position="119"/>
        <end position="206"/>
    </location>
</feature>
<dbReference type="PRINTS" id="PR00619">
    <property type="entry name" value="GATAZNFINGER"/>
</dbReference>
<dbReference type="FunFam" id="3.30.50.10:FF:000032">
    <property type="entry name" value="Transcription factor GATA-3"/>
    <property type="match status" value="1"/>
</dbReference>
<dbReference type="GO" id="GO:0008270">
    <property type="term" value="F:zinc ion binding"/>
    <property type="evidence" value="ECO:0007669"/>
    <property type="project" value="UniProtKB-KW"/>
</dbReference>
<dbReference type="GO" id="GO:0045944">
    <property type="term" value="P:positive regulation of transcription by RNA polymerase II"/>
    <property type="evidence" value="ECO:0007669"/>
    <property type="project" value="TreeGrafter"/>
</dbReference>
<dbReference type="GO" id="GO:0045165">
    <property type="term" value="P:cell fate commitment"/>
    <property type="evidence" value="ECO:0007669"/>
    <property type="project" value="TreeGrafter"/>
</dbReference>
<evidence type="ECO:0000256" key="2">
    <source>
        <dbReference type="ARBA" id="ARBA00022723"/>
    </source>
</evidence>
<keyword evidence="3" id="KW-0677">Repeat</keyword>
<dbReference type="GO" id="GO:0005634">
    <property type="term" value="C:nucleus"/>
    <property type="evidence" value="ECO:0007669"/>
    <property type="project" value="UniProtKB-SubCell"/>
</dbReference>
<dbReference type="PANTHER" id="PTHR10071:SF281">
    <property type="entry name" value="BOX A-BINDING FACTOR-RELATED"/>
    <property type="match status" value="1"/>
</dbReference>
<evidence type="ECO:0000256" key="9">
    <source>
        <dbReference type="ARBA" id="ARBA00023163"/>
    </source>
</evidence>
<dbReference type="CDD" id="cd00202">
    <property type="entry name" value="ZnF_GATA"/>
    <property type="match status" value="2"/>
</dbReference>
<gene>
    <name evidence="14" type="primary">gataA1</name>
</gene>
<dbReference type="SMART" id="SM00401">
    <property type="entry name" value="ZnF_GATA"/>
    <property type="match status" value="2"/>
</dbReference>
<keyword evidence="8" id="KW-0010">Activator</keyword>
<keyword evidence="6" id="KW-0805">Transcription regulation</keyword>
<keyword evidence="10" id="KW-0539">Nucleus</keyword>
<evidence type="ECO:0000256" key="10">
    <source>
        <dbReference type="ARBA" id="ARBA00023242"/>
    </source>
</evidence>
<feature type="zinc finger region" description="GATA-type 2" evidence="11">
    <location>
        <begin position="327"/>
        <end position="351"/>
    </location>
</feature>
<evidence type="ECO:0000259" key="13">
    <source>
        <dbReference type="PROSITE" id="PS50114"/>
    </source>
</evidence>
<accession>B0LD07</accession>
<keyword evidence="4 11" id="KW-0863">Zinc-finger</keyword>
<evidence type="ECO:0000256" key="1">
    <source>
        <dbReference type="ARBA" id="ARBA00004123"/>
    </source>
</evidence>
<proteinExistence type="evidence at transcript level"/>
<name>B0LD07_CAPTE</name>
<dbReference type="AlphaFoldDB" id="B0LD07"/>
<dbReference type="PIRSF" id="PIRSF003027">
    <property type="entry name" value="TF_GATA-1/2/3"/>
    <property type="match status" value="1"/>
</dbReference>
<keyword evidence="2 11" id="KW-0479">Metal-binding</keyword>
<evidence type="ECO:0000256" key="7">
    <source>
        <dbReference type="ARBA" id="ARBA00023125"/>
    </source>
</evidence>
<keyword evidence="7" id="KW-0238">DNA-binding</keyword>